<dbReference type="GO" id="GO:0003676">
    <property type="term" value="F:nucleic acid binding"/>
    <property type="evidence" value="ECO:0007669"/>
    <property type="project" value="InterPro"/>
</dbReference>
<feature type="compositionally biased region" description="Polar residues" evidence="5">
    <location>
        <begin position="566"/>
        <end position="579"/>
    </location>
</feature>
<comment type="caution">
    <text evidence="9">The sequence shown here is derived from an EMBL/GenBank/DDBJ whole genome shotgun (WGS) entry which is preliminary data.</text>
</comment>
<evidence type="ECO:0000313" key="9">
    <source>
        <dbReference type="EMBL" id="CBI10616.1"/>
    </source>
</evidence>
<dbReference type="CDD" id="cd00268">
    <property type="entry name" value="DEADc"/>
    <property type="match status" value="1"/>
</dbReference>
<dbReference type="CDD" id="cd18787">
    <property type="entry name" value="SF2_C_DEAD"/>
    <property type="match status" value="1"/>
</dbReference>
<dbReference type="SMART" id="SM00487">
    <property type="entry name" value="DEXDc"/>
    <property type="match status" value="1"/>
</dbReference>
<feature type="region of interest" description="Disordered" evidence="5">
    <location>
        <begin position="374"/>
        <end position="579"/>
    </location>
</feature>
<dbReference type="InterPro" id="IPR050079">
    <property type="entry name" value="DEAD_box_RNA_helicase"/>
</dbReference>
<organism evidence="9">
    <name type="scientific">mine drainage metagenome</name>
    <dbReference type="NCBI Taxonomy" id="410659"/>
    <lineage>
        <taxon>unclassified sequences</taxon>
        <taxon>metagenomes</taxon>
        <taxon>ecological metagenomes</taxon>
    </lineage>
</organism>
<dbReference type="GO" id="GO:0005524">
    <property type="term" value="F:ATP binding"/>
    <property type="evidence" value="ECO:0007669"/>
    <property type="project" value="UniProtKB-KW"/>
</dbReference>
<feature type="domain" description="Helicase C-terminal" evidence="7">
    <location>
        <begin position="235"/>
        <end position="384"/>
    </location>
</feature>
<dbReference type="InterPro" id="IPR044742">
    <property type="entry name" value="DEAD/DEAH_RhlB"/>
</dbReference>
<evidence type="ECO:0000256" key="5">
    <source>
        <dbReference type="SAM" id="MobiDB-lite"/>
    </source>
</evidence>
<keyword evidence="4" id="KW-0067">ATP-binding</keyword>
<dbReference type="PROSITE" id="PS51192">
    <property type="entry name" value="HELICASE_ATP_BIND_1"/>
    <property type="match status" value="1"/>
</dbReference>
<proteinExistence type="predicted"/>
<sequence length="579" mass="62448">MSFESLGLNPAILKAVADLGYTEATPIQLSAIPLILKGHDVLASAQTGTGKTAAFILPALEKLCTPSPMQARGPRVLVLTPTRELALQVTAAAEKYSSGLHRVKVVSVLGGMPYPVQNRMLSQPYDILVATPGRLIDHLDRGRIDFSRLEMLVLDEADRMLDMGFFEDVERIANATPTTRQTVMFSATFEGNIARLATELLKNPQRIEIAHQQAKHENIAQHMHYVDDLMHKNRVLTHLINDVDINQAIIFTATKRDADSLADDLSAAGHKVAALHGDMHQSARTRTITQMRHGNLRLLVATDVAARGLDVPGVTHVINYDLPKNPEDYVHRIGRTGRAGAHGIAVSLASPRDALQLKRIERFTGQNIPVQVIEGLEPKFKPRSGAPSGRGRPEGGQHRGGYGRNDQPRSGYGQQREQRSGGDFGAPREARAYGDNRGNQERAGGETMGQGRPAGQERSGGQSWGQGRPAGQERAAGGQSWGQGRPAGQERTAGGQSWGQGRPAGQERSGGQSWGQGRPAGQDRSAGQSLGLSQGRASGHEREVNGNVEVAPRRSSDERTARPATGNRTGNARTGRSWG</sequence>
<dbReference type="GO" id="GO:0005829">
    <property type="term" value="C:cytosol"/>
    <property type="evidence" value="ECO:0007669"/>
    <property type="project" value="TreeGrafter"/>
</dbReference>
<reference evidence="9" key="1">
    <citation type="submission" date="2009-10" db="EMBL/GenBank/DDBJ databases">
        <title>Diversity of trophic interactions inside an arsenic-rich microbial ecosystem.</title>
        <authorList>
            <person name="Bertin P.N."/>
            <person name="Heinrich-Salmeron A."/>
            <person name="Pelletier E."/>
            <person name="Goulhen-Chollet F."/>
            <person name="Arsene-Ploetze F."/>
            <person name="Gallien S."/>
            <person name="Calteau A."/>
            <person name="Vallenet D."/>
            <person name="Casiot C."/>
            <person name="Chane-Woon-Ming B."/>
            <person name="Giloteaux L."/>
            <person name="Barakat M."/>
            <person name="Bonnefoy V."/>
            <person name="Bruneel O."/>
            <person name="Chandler M."/>
            <person name="Cleiss J."/>
            <person name="Duran R."/>
            <person name="Elbaz-Poulichet F."/>
            <person name="Fonknechten N."/>
            <person name="Lauga B."/>
            <person name="Mornico D."/>
            <person name="Ortet P."/>
            <person name="Schaeffer C."/>
            <person name="Siguier P."/>
            <person name="Alexander Thil Smith A."/>
            <person name="Van Dorsselaer A."/>
            <person name="Weissenbach J."/>
            <person name="Medigue C."/>
            <person name="Le Paslier D."/>
        </authorList>
    </citation>
    <scope>NUCLEOTIDE SEQUENCE</scope>
</reference>
<keyword evidence="3 9" id="KW-0347">Helicase</keyword>
<dbReference type="InterPro" id="IPR014001">
    <property type="entry name" value="Helicase_ATP-bd"/>
</dbReference>
<dbReference type="InterPro" id="IPR001650">
    <property type="entry name" value="Helicase_C-like"/>
</dbReference>
<dbReference type="PANTHER" id="PTHR47959:SF17">
    <property type="entry name" value="ATP-DEPENDENT RNA HELICASE DEAD BOX FAMILY"/>
    <property type="match status" value="1"/>
</dbReference>
<dbReference type="SMART" id="SM00490">
    <property type="entry name" value="HELICc"/>
    <property type="match status" value="1"/>
</dbReference>
<feature type="compositionally biased region" description="Basic and acidic residues" evidence="5">
    <location>
        <begin position="416"/>
        <end position="444"/>
    </location>
</feature>
<dbReference type="GO" id="GO:0003724">
    <property type="term" value="F:RNA helicase activity"/>
    <property type="evidence" value="ECO:0007669"/>
    <property type="project" value="InterPro"/>
</dbReference>
<keyword evidence="1" id="KW-0547">Nucleotide-binding</keyword>
<dbReference type="PROSITE" id="PS51195">
    <property type="entry name" value="Q_MOTIF"/>
    <property type="match status" value="1"/>
</dbReference>
<dbReference type="InterPro" id="IPR027417">
    <property type="entry name" value="P-loop_NTPase"/>
</dbReference>
<dbReference type="Pfam" id="PF00271">
    <property type="entry name" value="Helicase_C"/>
    <property type="match status" value="1"/>
</dbReference>
<feature type="compositionally biased region" description="Basic and acidic residues" evidence="5">
    <location>
        <begin position="551"/>
        <end position="561"/>
    </location>
</feature>
<accession>E6QTP4</accession>
<gene>
    <name evidence="9" type="ORF">CARN7_1404</name>
</gene>
<evidence type="ECO:0000256" key="1">
    <source>
        <dbReference type="ARBA" id="ARBA00022741"/>
    </source>
</evidence>
<dbReference type="AlphaFoldDB" id="E6QTP4"/>
<dbReference type="GO" id="GO:0016787">
    <property type="term" value="F:hydrolase activity"/>
    <property type="evidence" value="ECO:0007669"/>
    <property type="project" value="UniProtKB-KW"/>
</dbReference>
<protein>
    <submittedName>
        <fullName evidence="9">Putative ATP-dependent RNA helicase</fullName>
    </submittedName>
</protein>
<evidence type="ECO:0000259" key="8">
    <source>
        <dbReference type="PROSITE" id="PS51195"/>
    </source>
</evidence>
<evidence type="ECO:0000259" key="6">
    <source>
        <dbReference type="PROSITE" id="PS51192"/>
    </source>
</evidence>
<feature type="domain" description="DEAD-box RNA helicase Q" evidence="8">
    <location>
        <begin position="1"/>
        <end position="29"/>
    </location>
</feature>
<evidence type="ECO:0000256" key="4">
    <source>
        <dbReference type="ARBA" id="ARBA00022840"/>
    </source>
</evidence>
<dbReference type="InterPro" id="IPR014014">
    <property type="entry name" value="RNA_helicase_DEAD_Q_motif"/>
</dbReference>
<feature type="domain" description="Helicase ATP-binding" evidence="6">
    <location>
        <begin position="32"/>
        <end position="207"/>
    </location>
</feature>
<keyword evidence="2" id="KW-0378">Hydrolase</keyword>
<name>E6QTP4_9ZZZZ</name>
<dbReference type="EMBL" id="CABR01000094">
    <property type="protein sequence ID" value="CBI10616.1"/>
    <property type="molecule type" value="Genomic_DNA"/>
</dbReference>
<dbReference type="Gene3D" id="3.40.50.300">
    <property type="entry name" value="P-loop containing nucleotide triphosphate hydrolases"/>
    <property type="match status" value="2"/>
</dbReference>
<dbReference type="PROSITE" id="PS51194">
    <property type="entry name" value="HELICASE_CTER"/>
    <property type="match status" value="1"/>
</dbReference>
<dbReference type="PROSITE" id="PS00039">
    <property type="entry name" value="DEAD_ATP_HELICASE"/>
    <property type="match status" value="1"/>
</dbReference>
<evidence type="ECO:0000259" key="7">
    <source>
        <dbReference type="PROSITE" id="PS51194"/>
    </source>
</evidence>
<dbReference type="InterPro" id="IPR011545">
    <property type="entry name" value="DEAD/DEAH_box_helicase_dom"/>
</dbReference>
<dbReference type="PANTHER" id="PTHR47959">
    <property type="entry name" value="ATP-DEPENDENT RNA HELICASE RHLE-RELATED"/>
    <property type="match status" value="1"/>
</dbReference>
<feature type="compositionally biased region" description="Polar residues" evidence="5">
    <location>
        <begin position="525"/>
        <end position="536"/>
    </location>
</feature>
<evidence type="ECO:0000256" key="2">
    <source>
        <dbReference type="ARBA" id="ARBA00022801"/>
    </source>
</evidence>
<evidence type="ECO:0000256" key="3">
    <source>
        <dbReference type="ARBA" id="ARBA00022806"/>
    </source>
</evidence>
<dbReference type="Pfam" id="PF00270">
    <property type="entry name" value="DEAD"/>
    <property type="match status" value="1"/>
</dbReference>
<dbReference type="SUPFAM" id="SSF52540">
    <property type="entry name" value="P-loop containing nucleoside triphosphate hydrolases"/>
    <property type="match status" value="1"/>
</dbReference>
<dbReference type="InterPro" id="IPR000629">
    <property type="entry name" value="RNA-helicase_DEAD-box_CS"/>
</dbReference>